<accession>A0ABW9W854</accession>
<proteinExistence type="predicted"/>
<dbReference type="InterPro" id="IPR007534">
    <property type="entry name" value="LuxE"/>
</dbReference>
<reference evidence="2 3" key="1">
    <citation type="submission" date="2019-12" db="EMBL/GenBank/DDBJ databases">
        <title>Novel species isolated from a subtropical stream in China.</title>
        <authorList>
            <person name="Lu H."/>
        </authorList>
    </citation>
    <scope>NUCLEOTIDE SEQUENCE [LARGE SCALE GENOMIC DNA]</scope>
    <source>
        <strain evidence="2 3">CY42W</strain>
    </source>
</reference>
<gene>
    <name evidence="2" type="ORF">GTP69_25540</name>
</gene>
<protein>
    <submittedName>
        <fullName evidence="2">Acyl-protein synthetase</fullName>
    </submittedName>
</protein>
<name>A0ABW9W854_9BURK</name>
<evidence type="ECO:0000313" key="2">
    <source>
        <dbReference type="EMBL" id="MYN29774.1"/>
    </source>
</evidence>
<dbReference type="Proteomes" id="UP000642144">
    <property type="component" value="Unassembled WGS sequence"/>
</dbReference>
<feature type="domain" description="Acyl-protein synthetase LuxE" evidence="1">
    <location>
        <begin position="14"/>
        <end position="358"/>
    </location>
</feature>
<sequence length="361" mass="39996">MSYYDHFAALNADQPYGLPAAEKQRLLVALLNELTAHHVQHSAPYAKIVASLALPAVAQRVEEVPFIPVRLFKHLDLLSVPRAEVFKTLTSSGTSGQAVSRIYLDRENAAMQTRVLGAIVAGFLGKQRRPMVVVDADNLLADRRQFNARAAGVLGFSVYGKEHAYALDAGMALKLEMLEAYCDQHRARGIYAFGFTFVVWKFLCQALERRGSRLDFGPDSILIHGGGWKKLTEESVSNEVFKATLLERAGLRRVHNYYGMVEQTGSIYMECEHGHLHASNYADVIVRDPISFKPAAVGEQGVLQVLSLLPRSYPGHSLLTEDVGVLLGEDDCPCGRMGKYFHVQGRMQSAEVRGCSDVRQF</sequence>
<evidence type="ECO:0000259" key="1">
    <source>
        <dbReference type="Pfam" id="PF04443"/>
    </source>
</evidence>
<comment type="caution">
    <text evidence="2">The sequence shown here is derived from an EMBL/GenBank/DDBJ whole genome shotgun (WGS) entry which is preliminary data.</text>
</comment>
<dbReference type="InterPro" id="IPR042099">
    <property type="entry name" value="ANL_N_sf"/>
</dbReference>
<evidence type="ECO:0000313" key="3">
    <source>
        <dbReference type="Proteomes" id="UP000642144"/>
    </source>
</evidence>
<dbReference type="RefSeq" id="WP_161057510.1">
    <property type="nucleotide sequence ID" value="NZ_WWCT01000026.1"/>
</dbReference>
<keyword evidence="3" id="KW-1185">Reference proteome</keyword>
<organism evidence="2 3">
    <name type="scientific">Duganella levis</name>
    <dbReference type="NCBI Taxonomy" id="2692169"/>
    <lineage>
        <taxon>Bacteria</taxon>
        <taxon>Pseudomonadati</taxon>
        <taxon>Pseudomonadota</taxon>
        <taxon>Betaproteobacteria</taxon>
        <taxon>Burkholderiales</taxon>
        <taxon>Oxalobacteraceae</taxon>
        <taxon>Telluria group</taxon>
        <taxon>Duganella</taxon>
    </lineage>
</organism>
<dbReference type="SUPFAM" id="SSF56801">
    <property type="entry name" value="Acetyl-CoA synthetase-like"/>
    <property type="match status" value="1"/>
</dbReference>
<dbReference type="Pfam" id="PF04443">
    <property type="entry name" value="LuxE"/>
    <property type="match status" value="1"/>
</dbReference>
<dbReference type="Gene3D" id="3.40.50.12780">
    <property type="entry name" value="N-terminal domain of ligase-like"/>
    <property type="match status" value="1"/>
</dbReference>
<dbReference type="EMBL" id="WWCT01000026">
    <property type="protein sequence ID" value="MYN29774.1"/>
    <property type="molecule type" value="Genomic_DNA"/>
</dbReference>